<dbReference type="PROSITE" id="PS50071">
    <property type="entry name" value="HOMEOBOX_2"/>
    <property type="match status" value="1"/>
</dbReference>
<dbReference type="SMART" id="SM00389">
    <property type="entry name" value="HOX"/>
    <property type="match status" value="1"/>
</dbReference>
<dbReference type="InterPro" id="IPR043565">
    <property type="entry name" value="PAX_fam"/>
</dbReference>
<evidence type="ECO:0000256" key="5">
    <source>
        <dbReference type="ARBA" id="ARBA00023015"/>
    </source>
</evidence>
<evidence type="ECO:0000259" key="12">
    <source>
        <dbReference type="PROSITE" id="PS50071"/>
    </source>
</evidence>
<evidence type="ECO:0000256" key="8">
    <source>
        <dbReference type="ARBA" id="ARBA00023242"/>
    </source>
</evidence>
<evidence type="ECO:0000256" key="10">
    <source>
        <dbReference type="RuleBase" id="RU000682"/>
    </source>
</evidence>
<protein>
    <submittedName>
        <fullName evidence="14">Uncharacterized protein</fullName>
    </submittedName>
</protein>
<dbReference type="Proteomes" id="UP000663829">
    <property type="component" value="Unassembled WGS sequence"/>
</dbReference>
<reference evidence="14" key="1">
    <citation type="submission" date="2021-02" db="EMBL/GenBank/DDBJ databases">
        <authorList>
            <person name="Nowell W R."/>
        </authorList>
    </citation>
    <scope>NUCLEOTIDE SEQUENCE</scope>
</reference>
<dbReference type="InterPro" id="IPR043182">
    <property type="entry name" value="PAIRED_DNA-bd_dom"/>
</dbReference>
<dbReference type="Proteomes" id="UP000682733">
    <property type="component" value="Unassembled WGS sequence"/>
</dbReference>
<keyword evidence="9 10" id="KW-0371">Homeobox</keyword>
<dbReference type="GO" id="GO:0000978">
    <property type="term" value="F:RNA polymerase II cis-regulatory region sequence-specific DNA binding"/>
    <property type="evidence" value="ECO:0007669"/>
    <property type="project" value="TreeGrafter"/>
</dbReference>
<evidence type="ECO:0000256" key="7">
    <source>
        <dbReference type="ARBA" id="ARBA00023163"/>
    </source>
</evidence>
<dbReference type="EMBL" id="CAJOBA010002360">
    <property type="protein sequence ID" value="CAF3641668.1"/>
    <property type="molecule type" value="Genomic_DNA"/>
</dbReference>
<keyword evidence="4" id="KW-0563">Paired box</keyword>
<dbReference type="SUPFAM" id="SSF46689">
    <property type="entry name" value="Homeodomain-like"/>
    <property type="match status" value="2"/>
</dbReference>
<keyword evidence="3" id="KW-0217">Developmental protein</keyword>
<dbReference type="Gene3D" id="1.10.10.60">
    <property type="entry name" value="Homeodomain-like"/>
    <property type="match status" value="1"/>
</dbReference>
<dbReference type="InterPro" id="IPR001356">
    <property type="entry name" value="HD"/>
</dbReference>
<evidence type="ECO:0000259" key="13">
    <source>
        <dbReference type="PROSITE" id="PS51057"/>
    </source>
</evidence>
<gene>
    <name evidence="14" type="ORF">GPM918_LOCUS4345</name>
    <name evidence="15" type="ORF">OVA965_LOCUS7420</name>
    <name evidence="16" type="ORF">SRO942_LOCUS4346</name>
    <name evidence="17" type="ORF">TMI583_LOCUS7415</name>
</gene>
<feature type="DNA-binding region" description="Homeobox" evidence="9">
    <location>
        <begin position="243"/>
        <end position="302"/>
    </location>
</feature>
<comment type="caution">
    <text evidence="14">The sequence shown here is derived from an EMBL/GenBank/DDBJ whole genome shotgun (WGS) entry which is preliminary data.</text>
</comment>
<comment type="similarity">
    <text evidence="2">Belongs to the paired homeobox family.</text>
</comment>
<evidence type="ECO:0000256" key="11">
    <source>
        <dbReference type="SAM" id="MobiDB-lite"/>
    </source>
</evidence>
<dbReference type="InterPro" id="IPR036388">
    <property type="entry name" value="WH-like_DNA-bd_sf"/>
</dbReference>
<dbReference type="FunFam" id="1.10.10.10:FF:000003">
    <property type="entry name" value="Paired box protein Pax-6"/>
    <property type="match status" value="1"/>
</dbReference>
<dbReference type="Pfam" id="PF00046">
    <property type="entry name" value="Homeodomain"/>
    <property type="match status" value="1"/>
</dbReference>
<feature type="region of interest" description="Disordered" evidence="11">
    <location>
        <begin position="139"/>
        <end position="172"/>
    </location>
</feature>
<feature type="domain" description="Homeobox" evidence="12">
    <location>
        <begin position="241"/>
        <end position="301"/>
    </location>
</feature>
<dbReference type="Proteomes" id="UP000681722">
    <property type="component" value="Unassembled WGS sequence"/>
</dbReference>
<evidence type="ECO:0000256" key="3">
    <source>
        <dbReference type="ARBA" id="ARBA00022473"/>
    </source>
</evidence>
<evidence type="ECO:0000313" key="14">
    <source>
        <dbReference type="EMBL" id="CAF0817053.1"/>
    </source>
</evidence>
<dbReference type="GO" id="GO:0005634">
    <property type="term" value="C:nucleus"/>
    <property type="evidence" value="ECO:0007669"/>
    <property type="project" value="UniProtKB-SubCell"/>
</dbReference>
<keyword evidence="6 9" id="KW-0238">DNA-binding</keyword>
<proteinExistence type="inferred from homology"/>
<dbReference type="EMBL" id="CAJOBC010000580">
    <property type="protein sequence ID" value="CAF3603262.1"/>
    <property type="molecule type" value="Genomic_DNA"/>
</dbReference>
<evidence type="ECO:0000256" key="2">
    <source>
        <dbReference type="ARBA" id="ARBA00005733"/>
    </source>
</evidence>
<keyword evidence="7" id="KW-0804">Transcription</keyword>
<feature type="domain" description="Paired" evidence="13">
    <location>
        <begin position="5"/>
        <end position="131"/>
    </location>
</feature>
<dbReference type="SMART" id="SM00351">
    <property type="entry name" value="PAX"/>
    <property type="match status" value="1"/>
</dbReference>
<sequence>MVSDGHGGINQLGGVFVNGRPLPDIVRQSIVDLAKQGVRPCDISRQLRVSHGCVSKILGRFHETGSIKPGIIGGSKPKVATPKVVDAITNYKHQSPTMFAWEIRERLIADGICDPDKVPSVSSINRIVRNRTIEKHKDISASVTSCRPSPTSSTDDEHYEGAGGTTSCSPGTNNANGYSIHSLLNYSQYSTAALNGNYVHENKSRKTFQTPTSRTSTTNRGIAATAINETGISNVVPSTTTNTSSNPKSLSVEQFECLEKCFRENAWADNCHLDNISKLTGLEENAIKCYFEQRRNKWNKNNGSALFNSYLHYPTCVTTNEFSSQITDTPSGYSSSFTPTQQNFTPNTSVKHDSDAMSGSNELFCSYPTMSNFSISPTQANNSGGVDYYNQYSYSNWQYAGFKTY</sequence>
<name>A0A813U1H2_9BILA</name>
<dbReference type="PROSITE" id="PS00034">
    <property type="entry name" value="PAIRED_1"/>
    <property type="match status" value="1"/>
</dbReference>
<evidence type="ECO:0000256" key="4">
    <source>
        <dbReference type="ARBA" id="ARBA00022724"/>
    </source>
</evidence>
<dbReference type="PANTHER" id="PTHR45636">
    <property type="entry name" value="PAIRED BOX PROTEIN PAX-6-RELATED-RELATED"/>
    <property type="match status" value="1"/>
</dbReference>
<dbReference type="Pfam" id="PF00292">
    <property type="entry name" value="PAX"/>
    <property type="match status" value="1"/>
</dbReference>
<dbReference type="AlphaFoldDB" id="A0A813U1H2"/>
<keyword evidence="8 9" id="KW-0539">Nucleus</keyword>
<keyword evidence="5" id="KW-0805">Transcription regulation</keyword>
<comment type="subcellular location">
    <subcellularLocation>
        <location evidence="1 9 10">Nucleus</location>
    </subcellularLocation>
</comment>
<dbReference type="OrthoDB" id="3225452at2759"/>
<dbReference type="CDD" id="cd00086">
    <property type="entry name" value="homeodomain"/>
    <property type="match status" value="1"/>
</dbReference>
<dbReference type="FunFam" id="1.10.10.10:FF:000013">
    <property type="entry name" value="Paired box 8 isoform 1"/>
    <property type="match status" value="1"/>
</dbReference>
<evidence type="ECO:0000313" key="18">
    <source>
        <dbReference type="Proteomes" id="UP000663829"/>
    </source>
</evidence>
<dbReference type="InterPro" id="IPR009057">
    <property type="entry name" value="Homeodomain-like_sf"/>
</dbReference>
<keyword evidence="18" id="KW-1185">Reference proteome</keyword>
<accession>A0A813U1H2</accession>
<dbReference type="EMBL" id="CAJNOQ010000580">
    <property type="protein sequence ID" value="CAF0817053.1"/>
    <property type="molecule type" value="Genomic_DNA"/>
</dbReference>
<dbReference type="CDD" id="cd00131">
    <property type="entry name" value="PAX"/>
    <property type="match status" value="1"/>
</dbReference>
<dbReference type="PANTHER" id="PTHR45636:SF52">
    <property type="entry name" value="PAIRED DOMAIN-CONTAINING PROTEIN"/>
    <property type="match status" value="1"/>
</dbReference>
<organism evidence="14 18">
    <name type="scientific">Didymodactylos carnosus</name>
    <dbReference type="NCBI Taxonomy" id="1234261"/>
    <lineage>
        <taxon>Eukaryota</taxon>
        <taxon>Metazoa</taxon>
        <taxon>Spiralia</taxon>
        <taxon>Gnathifera</taxon>
        <taxon>Rotifera</taxon>
        <taxon>Eurotatoria</taxon>
        <taxon>Bdelloidea</taxon>
        <taxon>Philodinida</taxon>
        <taxon>Philodinidae</taxon>
        <taxon>Didymodactylos</taxon>
    </lineage>
</organism>
<dbReference type="InterPro" id="IPR001523">
    <property type="entry name" value="Paired_dom"/>
</dbReference>
<evidence type="ECO:0000313" key="17">
    <source>
        <dbReference type="EMBL" id="CAF3641668.1"/>
    </source>
</evidence>
<evidence type="ECO:0000256" key="9">
    <source>
        <dbReference type="PROSITE-ProRule" id="PRU00108"/>
    </source>
</evidence>
<dbReference type="Proteomes" id="UP000677228">
    <property type="component" value="Unassembled WGS sequence"/>
</dbReference>
<feature type="compositionally biased region" description="Polar residues" evidence="11">
    <location>
        <begin position="141"/>
        <end position="153"/>
    </location>
</feature>
<evidence type="ECO:0000313" key="15">
    <source>
        <dbReference type="EMBL" id="CAF0856640.1"/>
    </source>
</evidence>
<dbReference type="EMBL" id="CAJNOK010002360">
    <property type="protein sequence ID" value="CAF0856640.1"/>
    <property type="molecule type" value="Genomic_DNA"/>
</dbReference>
<dbReference type="GO" id="GO:0000981">
    <property type="term" value="F:DNA-binding transcription factor activity, RNA polymerase II-specific"/>
    <property type="evidence" value="ECO:0007669"/>
    <property type="project" value="TreeGrafter"/>
</dbReference>
<evidence type="ECO:0000256" key="1">
    <source>
        <dbReference type="ARBA" id="ARBA00004123"/>
    </source>
</evidence>
<dbReference type="PROSITE" id="PS51057">
    <property type="entry name" value="PAIRED_2"/>
    <property type="match status" value="1"/>
</dbReference>
<evidence type="ECO:0000256" key="6">
    <source>
        <dbReference type="ARBA" id="ARBA00023125"/>
    </source>
</evidence>
<dbReference type="PRINTS" id="PR00027">
    <property type="entry name" value="PAIREDBOX"/>
</dbReference>
<dbReference type="Gene3D" id="1.10.10.10">
    <property type="entry name" value="Winged helix-like DNA-binding domain superfamily/Winged helix DNA-binding domain"/>
    <property type="match status" value="2"/>
</dbReference>
<evidence type="ECO:0000313" key="16">
    <source>
        <dbReference type="EMBL" id="CAF3603262.1"/>
    </source>
</evidence>